<dbReference type="GO" id="GO:0030011">
    <property type="term" value="P:maintenance of cell polarity"/>
    <property type="evidence" value="ECO:0007669"/>
    <property type="project" value="EnsemblFungi"/>
</dbReference>
<keyword evidence="12" id="KW-1185">Reference proteome</keyword>
<evidence type="ECO:0000256" key="9">
    <source>
        <dbReference type="ARBA" id="ARBA00023289"/>
    </source>
</evidence>
<dbReference type="OrthoDB" id="4031310at2759"/>
<dbReference type="InterPro" id="IPR003578">
    <property type="entry name" value="Small_GTPase_Rho"/>
</dbReference>
<evidence type="ECO:0000313" key="12">
    <source>
        <dbReference type="Proteomes" id="UP000005220"/>
    </source>
</evidence>
<keyword evidence="7" id="KW-0472">Membrane</keyword>
<dbReference type="FunFam" id="3.40.50.300:FF:000983">
    <property type="entry name" value="Rho family GTPase"/>
    <property type="match status" value="1"/>
</dbReference>
<reference evidence="11 12" key="1">
    <citation type="journal article" date="2011" name="Proc. Natl. Acad. Sci. U.S.A.">
        <title>Evolutionary erosion of yeast sex chromosomes by mating-type switching accidents.</title>
        <authorList>
            <person name="Gordon J.L."/>
            <person name="Armisen D."/>
            <person name="Proux-Wera E."/>
            <person name="Oheigeartaigh S.S."/>
            <person name="Byrne K.P."/>
            <person name="Wolfe K.H."/>
        </authorList>
    </citation>
    <scope>NUCLEOTIDE SEQUENCE [LARGE SCALE GENOMIC DNA]</scope>
    <source>
        <strain evidence="12">ATCC 22294 / BCRC 22015 / CBS 2517 / CECT 1963 / NBRC 1671 / NRRL Y-8276</strain>
    </source>
</reference>
<dbReference type="HOGENOM" id="CLU_041217_21_1_1"/>
<dbReference type="AlphaFoldDB" id="H2AXK1"/>
<sequence>MNLETVEEGPQLGDSHGLLGQRGYFNGLPYSESMSTSVDEKSTRRLPYAFDRSLSNVVSYENMKRNNRLADFRVKLVVVGDGAVGKTCLLMSYVQKTFPEDYIPTVFENYVTKIAGPKGKYIELALWDTAGQEEYSRLRPLSYTDVDILMVCYSVDNKVSLQNVRDQWFPEVKHFCGDTPIMLVGLKSDLYAQDNIDDLVDPKEADILAKKLGAFVHIQCSAKTRQNIDDVFSTAITSLLPDDLSSSQKRGGVSLITRKIKRMSTSKKPSLEIVPSDEEITGLERKKKFRTHKCVTF</sequence>
<dbReference type="NCBIfam" id="TIGR00231">
    <property type="entry name" value="small_GTP"/>
    <property type="match status" value="1"/>
</dbReference>
<keyword evidence="3" id="KW-1003">Cell membrane</keyword>
<dbReference type="GO" id="GO:0005525">
    <property type="term" value="F:GTP binding"/>
    <property type="evidence" value="ECO:0007669"/>
    <property type="project" value="UniProtKB-KW"/>
</dbReference>
<comment type="subcellular location">
    <subcellularLocation>
        <location evidence="1">Cell membrane</location>
        <topology evidence="1">Lipid-anchor</topology>
        <orientation evidence="1">Cytoplasmic side</orientation>
    </subcellularLocation>
</comment>
<keyword evidence="8" id="KW-0449">Lipoprotein</keyword>
<dbReference type="SMART" id="SM00174">
    <property type="entry name" value="RHO"/>
    <property type="match status" value="1"/>
</dbReference>
<dbReference type="STRING" id="1071382.H2AXK1"/>
<evidence type="ECO:0000256" key="4">
    <source>
        <dbReference type="ARBA" id="ARBA00022481"/>
    </source>
</evidence>
<dbReference type="Gene3D" id="3.40.50.300">
    <property type="entry name" value="P-loop containing nucleotide triphosphate hydrolases"/>
    <property type="match status" value="1"/>
</dbReference>
<dbReference type="PROSITE" id="PS51421">
    <property type="entry name" value="RAS"/>
    <property type="match status" value="1"/>
</dbReference>
<dbReference type="GO" id="GO:0003924">
    <property type="term" value="F:GTPase activity"/>
    <property type="evidence" value="ECO:0007669"/>
    <property type="project" value="EnsemblFungi"/>
</dbReference>
<keyword evidence="5" id="KW-0547">Nucleotide-binding</keyword>
<accession>H2AXK1</accession>
<dbReference type="InterPro" id="IPR005225">
    <property type="entry name" value="Small_GTP-bd"/>
</dbReference>
<dbReference type="Pfam" id="PF00071">
    <property type="entry name" value="Ras"/>
    <property type="match status" value="1"/>
</dbReference>
<dbReference type="InterPro" id="IPR027417">
    <property type="entry name" value="P-loop_NTPase"/>
</dbReference>
<dbReference type="InParanoid" id="H2AXK1"/>
<evidence type="ECO:0000256" key="1">
    <source>
        <dbReference type="ARBA" id="ARBA00004342"/>
    </source>
</evidence>
<evidence type="ECO:0000256" key="8">
    <source>
        <dbReference type="ARBA" id="ARBA00023288"/>
    </source>
</evidence>
<dbReference type="EMBL" id="HE650827">
    <property type="protein sequence ID" value="CCF59101.1"/>
    <property type="molecule type" value="Genomic_DNA"/>
</dbReference>
<dbReference type="GO" id="GO:0007264">
    <property type="term" value="P:small GTPase-mediated signal transduction"/>
    <property type="evidence" value="ECO:0007669"/>
    <property type="project" value="InterPro"/>
</dbReference>
<evidence type="ECO:0000256" key="3">
    <source>
        <dbReference type="ARBA" id="ARBA00022475"/>
    </source>
</evidence>
<evidence type="ECO:0000313" key="11">
    <source>
        <dbReference type="EMBL" id="CCF59101.1"/>
    </source>
</evidence>
<evidence type="ECO:0000256" key="7">
    <source>
        <dbReference type="ARBA" id="ARBA00023136"/>
    </source>
</evidence>
<dbReference type="KEGG" id="kaf:KAFR_0G00680"/>
<dbReference type="PANTHER" id="PTHR24072">
    <property type="entry name" value="RHO FAMILY GTPASE"/>
    <property type="match status" value="1"/>
</dbReference>
<dbReference type="FunCoup" id="H2AXK1">
    <property type="interactions" value="168"/>
</dbReference>
<keyword evidence="6" id="KW-0342">GTP-binding</keyword>
<dbReference type="SMART" id="SM00176">
    <property type="entry name" value="RAN"/>
    <property type="match status" value="1"/>
</dbReference>
<dbReference type="PROSITE" id="PS51420">
    <property type="entry name" value="RHO"/>
    <property type="match status" value="1"/>
</dbReference>
<keyword evidence="4" id="KW-0488">Methylation</keyword>
<dbReference type="SMART" id="SM00173">
    <property type="entry name" value="RAS"/>
    <property type="match status" value="1"/>
</dbReference>
<organism evidence="11 12">
    <name type="scientific">Kazachstania africana (strain ATCC 22294 / BCRC 22015 / CBS 2517 / CECT 1963 / NBRC 1671 / NRRL Y-8276)</name>
    <name type="common">Yeast</name>
    <name type="synonym">Kluyveromyces africanus</name>
    <dbReference type="NCBI Taxonomy" id="1071382"/>
    <lineage>
        <taxon>Eukaryota</taxon>
        <taxon>Fungi</taxon>
        <taxon>Dikarya</taxon>
        <taxon>Ascomycota</taxon>
        <taxon>Saccharomycotina</taxon>
        <taxon>Saccharomycetes</taxon>
        <taxon>Saccharomycetales</taxon>
        <taxon>Saccharomycetaceae</taxon>
        <taxon>Kazachstania</taxon>
    </lineage>
</organism>
<gene>
    <name evidence="11" type="primary">KAFR0G00680</name>
    <name evidence="11" type="ORF">KAFR_0G00680</name>
</gene>
<evidence type="ECO:0000256" key="5">
    <source>
        <dbReference type="ARBA" id="ARBA00022741"/>
    </source>
</evidence>
<dbReference type="PRINTS" id="PR00449">
    <property type="entry name" value="RASTRNSFRMNG"/>
</dbReference>
<evidence type="ECO:0000256" key="6">
    <source>
        <dbReference type="ARBA" id="ARBA00023134"/>
    </source>
</evidence>
<dbReference type="PROSITE" id="PS51419">
    <property type="entry name" value="RAB"/>
    <property type="match status" value="1"/>
</dbReference>
<evidence type="ECO:0000256" key="2">
    <source>
        <dbReference type="ARBA" id="ARBA00010142"/>
    </source>
</evidence>
<dbReference type="GO" id="GO:0000131">
    <property type="term" value="C:incipient cellular bud site"/>
    <property type="evidence" value="ECO:0007669"/>
    <property type="project" value="EnsemblFungi"/>
</dbReference>
<evidence type="ECO:0000256" key="10">
    <source>
        <dbReference type="ARBA" id="ARBA00067969"/>
    </source>
</evidence>
<dbReference type="eggNOG" id="KOG0393">
    <property type="taxonomic scope" value="Eukaryota"/>
</dbReference>
<dbReference type="RefSeq" id="XP_003958236.1">
    <property type="nucleotide sequence ID" value="XM_003958187.1"/>
</dbReference>
<dbReference type="SMART" id="SM00175">
    <property type="entry name" value="RAB"/>
    <property type="match status" value="1"/>
</dbReference>
<dbReference type="SUPFAM" id="SSF52540">
    <property type="entry name" value="P-loop containing nucleoside triphosphate hydrolases"/>
    <property type="match status" value="1"/>
</dbReference>
<keyword evidence="9" id="KW-0636">Prenylation</keyword>
<protein>
    <recommendedName>
        <fullName evidence="10">GTP-binding protein RHO4</fullName>
    </recommendedName>
</protein>
<comment type="similarity">
    <text evidence="2">Belongs to the small GTPase superfamily. Rho family.</text>
</comment>
<dbReference type="GO" id="GO:0005886">
    <property type="term" value="C:plasma membrane"/>
    <property type="evidence" value="ECO:0007669"/>
    <property type="project" value="UniProtKB-SubCell"/>
</dbReference>
<proteinExistence type="inferred from homology"/>
<dbReference type="GO" id="GO:0090338">
    <property type="term" value="P:positive regulation of formin-nucleated actin cable assembly"/>
    <property type="evidence" value="ECO:0007669"/>
    <property type="project" value="EnsemblFungi"/>
</dbReference>
<dbReference type="InterPro" id="IPR001806">
    <property type="entry name" value="Small_GTPase"/>
</dbReference>
<name>H2AXK1_KAZAF</name>
<dbReference type="Proteomes" id="UP000005220">
    <property type="component" value="Chromosome 7"/>
</dbReference>
<dbReference type="GeneID" id="13884592"/>
<dbReference type="GO" id="GO:0005935">
    <property type="term" value="C:cellular bud neck"/>
    <property type="evidence" value="ECO:0007669"/>
    <property type="project" value="EnsemblFungi"/>
</dbReference>